<evidence type="ECO:0000256" key="2">
    <source>
        <dbReference type="ARBA" id="ARBA00012438"/>
    </source>
</evidence>
<proteinExistence type="predicted"/>
<evidence type="ECO:0000256" key="1">
    <source>
        <dbReference type="ARBA" id="ARBA00000085"/>
    </source>
</evidence>
<dbReference type="InterPro" id="IPR050351">
    <property type="entry name" value="BphY/WalK/GraS-like"/>
</dbReference>
<sequence length="217" mass="22857">MHDDVLWVERLVHDLKGPLAPLQTAAYLLRADGLGPERQRELAGIVDRQSRRLAAMIDEAGDWARVSQQPLVLRPVPCALAHVLDLAIGAVPGCRVEPAFAPGDADALQVRGDEARLVQMFLALVGYQAWRDPAGTPTLEVARSGGDVRVRLCDAGAPMGAAAMAALFTEPSPEPHDAGLGLRLMIAAAIARGHGGRLTASERDGGGLCLSCELPLG</sequence>
<dbReference type="SUPFAM" id="SSF47384">
    <property type="entry name" value="Homodimeric domain of signal transducing histidine kinase"/>
    <property type="match status" value="1"/>
</dbReference>
<feature type="domain" description="Histidine kinase" evidence="5">
    <location>
        <begin position="10"/>
        <end position="217"/>
    </location>
</feature>
<dbReference type="Gene3D" id="3.30.565.10">
    <property type="entry name" value="Histidine kinase-like ATPase, C-terminal domain"/>
    <property type="match status" value="1"/>
</dbReference>
<reference evidence="7" key="1">
    <citation type="journal article" date="2019" name="Int. J. Syst. Evol. Microbiol.">
        <title>The Global Catalogue of Microorganisms (GCM) 10K type strain sequencing project: providing services to taxonomists for standard genome sequencing and annotation.</title>
        <authorList>
            <consortium name="The Broad Institute Genomics Platform"/>
            <consortium name="The Broad Institute Genome Sequencing Center for Infectious Disease"/>
            <person name="Wu L."/>
            <person name="Ma J."/>
        </authorList>
    </citation>
    <scope>NUCLEOTIDE SEQUENCE [LARGE SCALE GENOMIC DNA]</scope>
    <source>
        <strain evidence="7">CCUG 55491</strain>
    </source>
</reference>
<protein>
    <recommendedName>
        <fullName evidence="2">histidine kinase</fullName>
        <ecNumber evidence="2">2.7.13.3</ecNumber>
    </recommendedName>
</protein>
<evidence type="ECO:0000313" key="7">
    <source>
        <dbReference type="Proteomes" id="UP001597090"/>
    </source>
</evidence>
<gene>
    <name evidence="6" type="ORF">ACFQZQ_09875</name>
</gene>
<dbReference type="GO" id="GO:0016301">
    <property type="term" value="F:kinase activity"/>
    <property type="evidence" value="ECO:0007669"/>
    <property type="project" value="UniProtKB-KW"/>
</dbReference>
<dbReference type="EC" id="2.7.13.3" evidence="2"/>
<dbReference type="Proteomes" id="UP001597090">
    <property type="component" value="Unassembled WGS sequence"/>
</dbReference>
<dbReference type="SUPFAM" id="SSF55874">
    <property type="entry name" value="ATPase domain of HSP90 chaperone/DNA topoisomerase II/histidine kinase"/>
    <property type="match status" value="1"/>
</dbReference>
<organism evidence="6 7">
    <name type="scientific">Lysobacter koreensis</name>
    <dbReference type="NCBI Taxonomy" id="266122"/>
    <lineage>
        <taxon>Bacteria</taxon>
        <taxon>Pseudomonadati</taxon>
        <taxon>Pseudomonadota</taxon>
        <taxon>Gammaproteobacteria</taxon>
        <taxon>Lysobacterales</taxon>
        <taxon>Lysobacteraceae</taxon>
        <taxon>Lysobacter</taxon>
    </lineage>
</organism>
<dbReference type="SMART" id="SM00388">
    <property type="entry name" value="HisKA"/>
    <property type="match status" value="1"/>
</dbReference>
<dbReference type="Pfam" id="PF00512">
    <property type="entry name" value="HisKA"/>
    <property type="match status" value="1"/>
</dbReference>
<dbReference type="InterPro" id="IPR005467">
    <property type="entry name" value="His_kinase_dom"/>
</dbReference>
<dbReference type="EMBL" id="JBHTIH010000004">
    <property type="protein sequence ID" value="MFD0739585.1"/>
    <property type="molecule type" value="Genomic_DNA"/>
</dbReference>
<evidence type="ECO:0000259" key="5">
    <source>
        <dbReference type="PROSITE" id="PS50109"/>
    </source>
</evidence>
<name>A0ABW2YPK5_9GAMM</name>
<dbReference type="PANTHER" id="PTHR42878">
    <property type="entry name" value="TWO-COMPONENT HISTIDINE KINASE"/>
    <property type="match status" value="1"/>
</dbReference>
<evidence type="ECO:0000256" key="3">
    <source>
        <dbReference type="ARBA" id="ARBA00022679"/>
    </source>
</evidence>
<dbReference type="InterPro" id="IPR036097">
    <property type="entry name" value="HisK_dim/P_sf"/>
</dbReference>
<dbReference type="Gene3D" id="1.10.287.130">
    <property type="match status" value="1"/>
</dbReference>
<keyword evidence="4 6" id="KW-0418">Kinase</keyword>
<comment type="caution">
    <text evidence="6">The sequence shown here is derived from an EMBL/GenBank/DDBJ whole genome shotgun (WGS) entry which is preliminary data.</text>
</comment>
<accession>A0ABW2YPK5</accession>
<evidence type="ECO:0000256" key="4">
    <source>
        <dbReference type="ARBA" id="ARBA00022777"/>
    </source>
</evidence>
<dbReference type="RefSeq" id="WP_386812620.1">
    <property type="nucleotide sequence ID" value="NZ_JBHTIH010000004.1"/>
</dbReference>
<dbReference type="Pfam" id="PF02518">
    <property type="entry name" value="HATPase_c"/>
    <property type="match status" value="1"/>
</dbReference>
<dbReference type="CDD" id="cd00082">
    <property type="entry name" value="HisKA"/>
    <property type="match status" value="1"/>
</dbReference>
<dbReference type="InterPro" id="IPR003594">
    <property type="entry name" value="HATPase_dom"/>
</dbReference>
<dbReference type="PANTHER" id="PTHR42878:SF14">
    <property type="entry name" value="OSMOLARITY TWO-COMPONENT SYSTEM PROTEIN SSK1"/>
    <property type="match status" value="1"/>
</dbReference>
<comment type="catalytic activity">
    <reaction evidence="1">
        <text>ATP + protein L-histidine = ADP + protein N-phospho-L-histidine.</text>
        <dbReference type="EC" id="2.7.13.3"/>
    </reaction>
</comment>
<dbReference type="InterPro" id="IPR003661">
    <property type="entry name" value="HisK_dim/P_dom"/>
</dbReference>
<dbReference type="PROSITE" id="PS50109">
    <property type="entry name" value="HIS_KIN"/>
    <property type="match status" value="1"/>
</dbReference>
<dbReference type="InterPro" id="IPR036890">
    <property type="entry name" value="HATPase_C_sf"/>
</dbReference>
<evidence type="ECO:0000313" key="6">
    <source>
        <dbReference type="EMBL" id="MFD0739585.1"/>
    </source>
</evidence>
<keyword evidence="3" id="KW-0808">Transferase</keyword>
<keyword evidence="7" id="KW-1185">Reference proteome</keyword>